<dbReference type="InterPro" id="IPR029063">
    <property type="entry name" value="SAM-dependent_MTases_sf"/>
</dbReference>
<accession>A0A543P246</accession>
<dbReference type="GO" id="GO:0032259">
    <property type="term" value="P:methylation"/>
    <property type="evidence" value="ECO:0007669"/>
    <property type="project" value="UniProtKB-KW"/>
</dbReference>
<dbReference type="CDD" id="cd02440">
    <property type="entry name" value="AdoMet_MTases"/>
    <property type="match status" value="1"/>
</dbReference>
<evidence type="ECO:0000313" key="3">
    <source>
        <dbReference type="Proteomes" id="UP000319865"/>
    </source>
</evidence>
<dbReference type="EMBL" id="VFQE01000002">
    <property type="protein sequence ID" value="TQN38148.1"/>
    <property type="molecule type" value="Genomic_DNA"/>
</dbReference>
<dbReference type="PANTHER" id="PTHR43591">
    <property type="entry name" value="METHYLTRANSFERASE"/>
    <property type="match status" value="1"/>
</dbReference>
<dbReference type="RefSeq" id="WP_142028024.1">
    <property type="nucleotide sequence ID" value="NZ_VFQE01000002.1"/>
</dbReference>
<evidence type="ECO:0000313" key="2">
    <source>
        <dbReference type="EMBL" id="TQN38148.1"/>
    </source>
</evidence>
<dbReference type="AlphaFoldDB" id="A0A543P246"/>
<reference evidence="2 3" key="1">
    <citation type="submission" date="2019-06" db="EMBL/GenBank/DDBJ databases">
        <title>Sequencing the genomes of 1000 actinobacteria strains.</title>
        <authorList>
            <person name="Klenk H.-P."/>
        </authorList>
    </citation>
    <scope>NUCLEOTIDE SEQUENCE [LARGE SCALE GENOMIC DNA]</scope>
    <source>
        <strain evidence="2 3">DSM 46837</strain>
    </source>
</reference>
<dbReference type="InterPro" id="IPR025714">
    <property type="entry name" value="Methyltranfer_dom"/>
</dbReference>
<dbReference type="PANTHER" id="PTHR43591:SF24">
    <property type="entry name" value="2-METHOXY-6-POLYPRENYL-1,4-BENZOQUINOL METHYLASE, MITOCHONDRIAL"/>
    <property type="match status" value="1"/>
</dbReference>
<feature type="domain" description="Methyltransferase" evidence="1">
    <location>
        <begin position="34"/>
        <end position="148"/>
    </location>
</feature>
<evidence type="ECO:0000259" key="1">
    <source>
        <dbReference type="Pfam" id="PF13847"/>
    </source>
</evidence>
<dbReference type="GO" id="GO:0008168">
    <property type="term" value="F:methyltransferase activity"/>
    <property type="evidence" value="ECO:0007669"/>
    <property type="project" value="UniProtKB-KW"/>
</dbReference>
<comment type="caution">
    <text evidence="2">The sequence shown here is derived from an EMBL/GenBank/DDBJ whole genome shotgun (WGS) entry which is preliminary data.</text>
</comment>
<dbReference type="Gene3D" id="3.40.50.150">
    <property type="entry name" value="Vaccinia Virus protein VP39"/>
    <property type="match status" value="1"/>
</dbReference>
<keyword evidence="3" id="KW-1185">Reference proteome</keyword>
<proteinExistence type="predicted"/>
<dbReference type="SUPFAM" id="SSF53335">
    <property type="entry name" value="S-adenosyl-L-methionine-dependent methyltransferases"/>
    <property type="match status" value="1"/>
</dbReference>
<protein>
    <submittedName>
        <fullName evidence="2">Methyltransferase family protein</fullName>
    </submittedName>
</protein>
<dbReference type="OrthoDB" id="9795634at2"/>
<keyword evidence="2" id="KW-0489">Methyltransferase</keyword>
<gene>
    <name evidence="2" type="ORF">FHU33_4834</name>
</gene>
<name>A0A543P246_9ACTN</name>
<keyword evidence="2" id="KW-0808">Transferase</keyword>
<organism evidence="2 3">
    <name type="scientific">Blastococcus colisei</name>
    <dbReference type="NCBI Taxonomy" id="1564162"/>
    <lineage>
        <taxon>Bacteria</taxon>
        <taxon>Bacillati</taxon>
        <taxon>Actinomycetota</taxon>
        <taxon>Actinomycetes</taxon>
        <taxon>Geodermatophilales</taxon>
        <taxon>Geodermatophilaceae</taxon>
        <taxon>Blastococcus</taxon>
    </lineage>
</organism>
<sequence length="264" mass="28093">MDTYTHGHADPVLQSHRWRTVENSAAYLVPALRPGLDVLDVGCGPGTITVDLAARVAPGRVVGIDVSAEPLAEARDAAAAAGVDVSFEVGDVYALAAADDSFDVVHAHQVLQHLSDPVAALREMARVCRPGGIVAVRDVDYAATTWFPADPGLDRWLALYERVARANGAEPDAGRRLLSWAHAAGLRDTAATAGTYCFASPDERQWWGRSWAGRATSSAFAGQALSYGLATPAELREIAAAWLRWAESDDGWLGMLHGELLIGV</sequence>
<dbReference type="Proteomes" id="UP000319865">
    <property type="component" value="Unassembled WGS sequence"/>
</dbReference>
<dbReference type="Pfam" id="PF13847">
    <property type="entry name" value="Methyltransf_31"/>
    <property type="match status" value="1"/>
</dbReference>